<proteinExistence type="inferred from homology"/>
<comment type="caution">
    <text evidence="4">The sequence shown here is derived from an EMBL/GenBank/DDBJ whole genome shotgun (WGS) entry which is preliminary data.</text>
</comment>
<dbReference type="Pfam" id="PF02595">
    <property type="entry name" value="Gly_kinase"/>
    <property type="match status" value="1"/>
</dbReference>
<evidence type="ECO:0000256" key="2">
    <source>
        <dbReference type="ARBA" id="ARBA00022679"/>
    </source>
</evidence>
<dbReference type="GO" id="GO:0016301">
    <property type="term" value="F:kinase activity"/>
    <property type="evidence" value="ECO:0007669"/>
    <property type="project" value="UniProtKB-KW"/>
</dbReference>
<dbReference type="Gene3D" id="3.40.50.10350">
    <property type="entry name" value="Glycerate kinase, domain 1"/>
    <property type="match status" value="1"/>
</dbReference>
<dbReference type="PANTHER" id="PTHR21599">
    <property type="entry name" value="GLYCERATE KINASE"/>
    <property type="match status" value="1"/>
</dbReference>
<evidence type="ECO:0000313" key="4">
    <source>
        <dbReference type="EMBL" id="MFC4555850.1"/>
    </source>
</evidence>
<dbReference type="PANTHER" id="PTHR21599:SF0">
    <property type="entry name" value="GLYCERATE KINASE"/>
    <property type="match status" value="1"/>
</dbReference>
<organism evidence="4 5">
    <name type="scientific">Georgenia faecalis</name>
    <dbReference type="NCBI Taxonomy" id="2483799"/>
    <lineage>
        <taxon>Bacteria</taxon>
        <taxon>Bacillati</taxon>
        <taxon>Actinomycetota</taxon>
        <taxon>Actinomycetes</taxon>
        <taxon>Micrococcales</taxon>
        <taxon>Bogoriellaceae</taxon>
        <taxon>Georgenia</taxon>
    </lineage>
</organism>
<dbReference type="InterPro" id="IPR004381">
    <property type="entry name" value="Glycerate_kinase"/>
</dbReference>
<keyword evidence="5" id="KW-1185">Reference proteome</keyword>
<dbReference type="InterPro" id="IPR018197">
    <property type="entry name" value="Glycerate_kinase_RE-like"/>
</dbReference>
<dbReference type="InterPro" id="IPR036129">
    <property type="entry name" value="Glycerate_kinase_sf"/>
</dbReference>
<dbReference type="InterPro" id="IPR018193">
    <property type="entry name" value="Glyc_kinase_flavodox-like_fold"/>
</dbReference>
<keyword evidence="3 4" id="KW-0418">Kinase</keyword>
<protein>
    <submittedName>
        <fullName evidence="4">Glycerate kinase</fullName>
    </submittedName>
</protein>
<accession>A0ABV9DAP2</accession>
<evidence type="ECO:0000256" key="1">
    <source>
        <dbReference type="ARBA" id="ARBA00006284"/>
    </source>
</evidence>
<gene>
    <name evidence="4" type="ORF">ACFO3F_11380</name>
</gene>
<evidence type="ECO:0000313" key="5">
    <source>
        <dbReference type="Proteomes" id="UP001595955"/>
    </source>
</evidence>
<dbReference type="RefSeq" id="WP_387967503.1">
    <property type="nucleotide sequence ID" value="NZ_JBHSGF010000007.1"/>
</dbReference>
<dbReference type="Proteomes" id="UP001595955">
    <property type="component" value="Unassembled WGS sequence"/>
</dbReference>
<dbReference type="SUPFAM" id="SSF110738">
    <property type="entry name" value="Glycerate kinase I"/>
    <property type="match status" value="1"/>
</dbReference>
<reference evidence="5" key="1">
    <citation type="journal article" date="2019" name="Int. J. Syst. Evol. Microbiol.">
        <title>The Global Catalogue of Microorganisms (GCM) 10K type strain sequencing project: providing services to taxonomists for standard genome sequencing and annotation.</title>
        <authorList>
            <consortium name="The Broad Institute Genomics Platform"/>
            <consortium name="The Broad Institute Genome Sequencing Center for Infectious Disease"/>
            <person name="Wu L."/>
            <person name="Ma J."/>
        </authorList>
    </citation>
    <scope>NUCLEOTIDE SEQUENCE [LARGE SCALE GENOMIC DNA]</scope>
    <source>
        <strain evidence="5">JCM 3369</strain>
    </source>
</reference>
<sequence length="402" mass="39161">MRVLLAPDRLSGPLSAVQAAAALARGWQRRAAGDELTRLALSDGSAGLVDVVHAACGGRLVPLTARGPLGEPVPAAVLHVPGDAGGTAYVEADQVLGTHLTPPGEELRRAEAGTSAGLGDLVLAALRTGASRVVVGLGAGAAHDAGTGALAVLAAAGTGTAPAETSLAGARALGTLAPGDLPDLAAVGQLLRGRDLVLATADDVPLLGLHGAGALLAERPGISPADAQELDGCVGLLADLLERSAAALPARQVLSLASGAGAPPARHLGAGRAARAAGSGAGGGAGLALTLVGGRRLPGAEVVAGAVGLSRAVAGADLVVTAAAELDPGTLVGSVVATVAEAALAEGLPVVVVAEEVHVSRREAARAGISATYRLDPVEPSTGLATLEAWAERLARTWSVRP</sequence>
<name>A0ABV9DAP2_9MICO</name>
<dbReference type="EMBL" id="JBHSGF010000007">
    <property type="protein sequence ID" value="MFC4555850.1"/>
    <property type="molecule type" value="Genomic_DNA"/>
</dbReference>
<dbReference type="Gene3D" id="3.90.1510.10">
    <property type="entry name" value="Glycerate kinase, domain 2"/>
    <property type="match status" value="1"/>
</dbReference>
<keyword evidence="2" id="KW-0808">Transferase</keyword>
<comment type="similarity">
    <text evidence="1">Belongs to the glycerate kinase type-1 family.</text>
</comment>
<evidence type="ECO:0000256" key="3">
    <source>
        <dbReference type="ARBA" id="ARBA00022777"/>
    </source>
</evidence>